<dbReference type="Proteomes" id="UP000245609">
    <property type="component" value="Unassembled WGS sequence"/>
</dbReference>
<proteinExistence type="predicted"/>
<dbReference type="OrthoDB" id="2314520at2759"/>
<keyword evidence="2" id="KW-1185">Reference proteome</keyword>
<protein>
    <recommendedName>
        <fullName evidence="3">CST complex subunit CTC1</fullName>
    </recommendedName>
</protein>
<name>A0A2T9ZE55_9FUNG</name>
<organism evidence="1 2">
    <name type="scientific">Smittium megazygosporum</name>
    <dbReference type="NCBI Taxonomy" id="133381"/>
    <lineage>
        <taxon>Eukaryota</taxon>
        <taxon>Fungi</taxon>
        <taxon>Fungi incertae sedis</taxon>
        <taxon>Zoopagomycota</taxon>
        <taxon>Kickxellomycotina</taxon>
        <taxon>Harpellomycetes</taxon>
        <taxon>Harpellales</taxon>
        <taxon>Legeriomycetaceae</taxon>
        <taxon>Smittium</taxon>
    </lineage>
</organism>
<accession>A0A2T9ZE55</accession>
<evidence type="ECO:0000313" key="1">
    <source>
        <dbReference type="EMBL" id="PVV02832.1"/>
    </source>
</evidence>
<evidence type="ECO:0000313" key="2">
    <source>
        <dbReference type="Proteomes" id="UP000245609"/>
    </source>
</evidence>
<comment type="caution">
    <text evidence="1">The sequence shown here is derived from an EMBL/GenBank/DDBJ whole genome shotgun (WGS) entry which is preliminary data.</text>
</comment>
<evidence type="ECO:0008006" key="3">
    <source>
        <dbReference type="Google" id="ProtNLM"/>
    </source>
</evidence>
<gene>
    <name evidence="1" type="ORF">BB560_002704</name>
</gene>
<dbReference type="AlphaFoldDB" id="A0A2T9ZE55"/>
<dbReference type="EMBL" id="MBFS01000320">
    <property type="protein sequence ID" value="PVV02832.1"/>
    <property type="molecule type" value="Genomic_DNA"/>
</dbReference>
<reference evidence="1 2" key="1">
    <citation type="journal article" date="2018" name="MBio">
        <title>Comparative Genomics Reveals the Core Gene Toolbox for the Fungus-Insect Symbiosis.</title>
        <authorList>
            <person name="Wang Y."/>
            <person name="Stata M."/>
            <person name="Wang W."/>
            <person name="Stajich J.E."/>
            <person name="White M.M."/>
            <person name="Moncalvo J.M."/>
        </authorList>
    </citation>
    <scope>NUCLEOTIDE SEQUENCE [LARGE SCALE GENOMIC DNA]</scope>
    <source>
        <strain evidence="1 2">SC-DP-2</strain>
    </source>
</reference>
<sequence>MPSSILSQAQDLSIIPLEQLSQTSESFSDNKSVPDTVFRDSLNPNFHPQNHIPSKSLLLGRFRISTGNRLLDLKKPFFENIGALLFEDVSYLLNTSHCNPGQSKSKIFDKCSSQNIDQNASNHNFIRISLSDSRFAKKDFQGLPKPERITDLSSLASLSTDSLTNSKKDNHTSLQFYIINGIIRSLSQVNDTTNFLIEVSTAFNDEDSGLISEQTNNQESVYILLTGTTYIRFHPFLKVGESITIQNVIICTGIDWHGKHNILFRSFDFPKKSRDKELDTLATKIGFPNCHLYSLTPCDQGYNNFPFGVFSTSCTELENHFFAILNQLNLLLASSPRIDGFCLNDDYNSSEAASQSKISVELSSETLFLNDLGCSTFHASVNSRSLSNHSLITYQGVITKIIDLKAGIFILDKEIILFTGDSGCVNPWTPIFENSLVQIDNTHAQIFENNDVYSWEFIKRFTGRSTDSVLVLFCCRKTSLAVLHNELLNVKKTESQPLLFSAFGVSLSQITCRKPTFFQIIIILEFLLKLCEKFQFHDIFQVPDTSKNGEYLKLASQFLKYIAEYYSSYLNIDTQQRLKRKSQTIIVNILEFIEHDLHCQSNFFSFESSFFPETNYEIWKKLKYFFFKDNRVLDNRLIPHNSIDTLQLSDFVEYEIFQNSMLLSSHQAGFEKTILSGILIQDLFGNMFLKDRTLEIPIMITDDSLFLRRNRTLECIWKGKSIQRLGKYSSKKAIFSNSVPHSQVSAPANNYVLSVDPFIGDSAKSVYCWNQFHVFTPLYGNIFASKNFELLETPKETKDIRVVVGMSSAKLLLPRKQNFVSYLSSNIKGPLEQIKFIVIKSSSKFFNGSSKLLLNNQNKNQDIVEFLAIVGTFNLSRAVNEFILEGSISDEKKCLVSMPADVTQLNRLEKNIFYLGNYDAKVEQIKNMEYVYFDKRPSLYKAVHFYRADKIQKKVYLEDSELALGLDAESYLKLFSMTMDFPFELLSKDRNGFLKTISKSVHSYRPNRSCESLEMLLAKLMHKDMLEEYRIDSDLCLFGHTINDVVSVTGIVSGVYSDLEAILEPGNYGQTENVFFGYYDTGLSRKRFVFTKDCIFYEGTTAK</sequence>